<evidence type="ECO:0000313" key="2">
    <source>
        <dbReference type="Proteomes" id="UP000531840"/>
    </source>
</evidence>
<evidence type="ECO:0000313" key="1">
    <source>
        <dbReference type="EMBL" id="NYS47986.1"/>
    </source>
</evidence>
<name>A0ABX2T1C2_9BACL</name>
<dbReference type="Pfam" id="PF26363">
    <property type="entry name" value="Phospholipase-like"/>
    <property type="match status" value="1"/>
</dbReference>
<comment type="caution">
    <text evidence="1">The sequence shown here is derived from an EMBL/GenBank/DDBJ whole genome shotgun (WGS) entry which is preliminary data.</text>
</comment>
<dbReference type="Gene3D" id="3.40.50.1820">
    <property type="entry name" value="alpha/beta hydrolase"/>
    <property type="match status" value="1"/>
</dbReference>
<dbReference type="RefSeq" id="WP_179941769.1">
    <property type="nucleotide sequence ID" value="NZ_JACBYF010000021.1"/>
</dbReference>
<sequence>MFNSNLEITSSASKMSYQIEAMKILKTKKSLINNYIETAKKLNTFPKELTYVTSFYDNKTGSSGSLFKNNEKEDEYILAYAGTNPYADASKDLDTDIYDIGLGQGKHYKSCINFYKKVSDKYGNNIILTGHSLGGNIAQRVALEFNVPRTVIYNSAPLYIKNGVDLFMNIDEQNRTLYNKRIIRYKRNVAKIDRKILEFTGSVIQISSEEDMLNRIMRTLGDEAVYISKDYILKDAGLHSINGFINKGDIIKNILLGVAVDNDDFVDKYKPIVCSDNKSIGNLTNDKKISLDHLTALFLSNEQFIAYASSKMDDIDINKFLLHLINKIKV</sequence>
<keyword evidence="2" id="KW-1185">Reference proteome</keyword>
<dbReference type="SUPFAM" id="SSF53474">
    <property type="entry name" value="alpha/beta-Hydrolases"/>
    <property type="match status" value="1"/>
</dbReference>
<organism evidence="1 2">
    <name type="scientific">Gemelliphila palaticanis</name>
    <dbReference type="NCBI Taxonomy" id="81950"/>
    <lineage>
        <taxon>Bacteria</taxon>
        <taxon>Bacillati</taxon>
        <taxon>Bacillota</taxon>
        <taxon>Bacilli</taxon>
        <taxon>Bacillales</taxon>
        <taxon>Gemellaceae</taxon>
        <taxon>Gemelliphila</taxon>
    </lineage>
</organism>
<dbReference type="EMBL" id="JACBYF010000021">
    <property type="protein sequence ID" value="NYS47986.1"/>
    <property type="molecule type" value="Genomic_DNA"/>
</dbReference>
<proteinExistence type="predicted"/>
<protein>
    <submittedName>
        <fullName evidence="1">DUF2974 domain-containing protein</fullName>
    </submittedName>
</protein>
<accession>A0ABX2T1C2</accession>
<gene>
    <name evidence="1" type="ORF">HZY85_07355</name>
</gene>
<reference evidence="1 2" key="1">
    <citation type="submission" date="2020-07" db="EMBL/GenBank/DDBJ databases">
        <title>MOT database genomes.</title>
        <authorList>
            <person name="Joseph S."/>
            <person name="Aduse-Opoku J."/>
            <person name="Hashim A."/>
            <person name="Wade W."/>
            <person name="Curtis M."/>
        </authorList>
    </citation>
    <scope>NUCLEOTIDE SEQUENCE [LARGE SCALE GENOMIC DNA]</scope>
    <source>
        <strain evidence="1 2">CIP 106318</strain>
    </source>
</reference>
<dbReference type="Proteomes" id="UP000531840">
    <property type="component" value="Unassembled WGS sequence"/>
</dbReference>
<dbReference type="InterPro" id="IPR029058">
    <property type="entry name" value="AB_hydrolase_fold"/>
</dbReference>